<evidence type="ECO:0000313" key="1">
    <source>
        <dbReference type="EMBL" id="CAF4772089.1"/>
    </source>
</evidence>
<dbReference type="EMBL" id="CAJOBJ010172688">
    <property type="protein sequence ID" value="CAF4889120.1"/>
    <property type="molecule type" value="Genomic_DNA"/>
</dbReference>
<protein>
    <submittedName>
        <fullName evidence="1">Uncharacterized protein</fullName>
    </submittedName>
</protein>
<gene>
    <name evidence="1" type="ORF">GIL414_LOCUS45986</name>
    <name evidence="2" type="ORF">GIL414_LOCUS51245</name>
</gene>
<name>A0A8S3AZA6_9BILA</name>
<proteinExistence type="predicted"/>
<sequence>MATSTSTEINDDHEENDPILTANIAALTLQ</sequence>
<organism evidence="1 3">
    <name type="scientific">Rotaria magnacalcarata</name>
    <dbReference type="NCBI Taxonomy" id="392030"/>
    <lineage>
        <taxon>Eukaryota</taxon>
        <taxon>Metazoa</taxon>
        <taxon>Spiralia</taxon>
        <taxon>Gnathifera</taxon>
        <taxon>Rotifera</taxon>
        <taxon>Eurotatoria</taxon>
        <taxon>Bdelloidea</taxon>
        <taxon>Philodinida</taxon>
        <taxon>Philodinidae</taxon>
        <taxon>Rotaria</taxon>
    </lineage>
</organism>
<feature type="non-terminal residue" evidence="1">
    <location>
        <position position="30"/>
    </location>
</feature>
<accession>A0A8S3AZA6</accession>
<evidence type="ECO:0000313" key="3">
    <source>
        <dbReference type="Proteomes" id="UP000681720"/>
    </source>
</evidence>
<evidence type="ECO:0000313" key="2">
    <source>
        <dbReference type="EMBL" id="CAF4889120.1"/>
    </source>
</evidence>
<dbReference type="AlphaFoldDB" id="A0A8S3AZA6"/>
<comment type="caution">
    <text evidence="1">The sequence shown here is derived from an EMBL/GenBank/DDBJ whole genome shotgun (WGS) entry which is preliminary data.</text>
</comment>
<dbReference type="EMBL" id="CAJOBJ010143129">
    <property type="protein sequence ID" value="CAF4772089.1"/>
    <property type="molecule type" value="Genomic_DNA"/>
</dbReference>
<dbReference type="Proteomes" id="UP000681720">
    <property type="component" value="Unassembled WGS sequence"/>
</dbReference>
<reference evidence="1" key="1">
    <citation type="submission" date="2021-02" db="EMBL/GenBank/DDBJ databases">
        <authorList>
            <person name="Nowell W R."/>
        </authorList>
    </citation>
    <scope>NUCLEOTIDE SEQUENCE</scope>
</reference>